<dbReference type="InterPro" id="IPR001254">
    <property type="entry name" value="Trypsin_dom"/>
</dbReference>
<evidence type="ECO:0000259" key="11">
    <source>
        <dbReference type="PROSITE" id="PS50240"/>
    </source>
</evidence>
<sequence>MPASPTAATRGAAPPALPHKSMQIVGGTAADIKDFGHQVSWFYDGAHRCGGSIFTNEWVLTAAHCCIGASPSPQHELIAGTALITPRGRARGQTVGLAEMHVHPRFDVHIYTHDIALLRVTPVFVFDAVVHSIPIIDLSGPPFASEPVVISGWGLLKEFSSYHTPVLQKVKVFVNDIHACRSKYLEASWALPDTLMCASADRKDACQGDSGGPLIYRPPGDTLDRQVGIVSSGIGCASKDFAGLYTDLRHPDMRAFITSVTGFTF</sequence>
<dbReference type="CDD" id="cd00190">
    <property type="entry name" value="Tryp_SPc"/>
    <property type="match status" value="1"/>
</dbReference>
<dbReference type="KEGG" id="tpal:117651410"/>
<evidence type="ECO:0000256" key="7">
    <source>
        <dbReference type="ARBA" id="ARBA00022825"/>
    </source>
</evidence>
<evidence type="ECO:0000256" key="1">
    <source>
        <dbReference type="ARBA" id="ARBA00004613"/>
    </source>
</evidence>
<dbReference type="Gene3D" id="2.40.10.10">
    <property type="entry name" value="Trypsin-like serine proteases"/>
    <property type="match status" value="2"/>
</dbReference>
<keyword evidence="8" id="KW-1015">Disulfide bond</keyword>
<dbReference type="InterPro" id="IPR033116">
    <property type="entry name" value="TRYPSIN_SER"/>
</dbReference>
<organism evidence="13">
    <name type="scientific">Thrips palmi</name>
    <name type="common">Melon thrips</name>
    <dbReference type="NCBI Taxonomy" id="161013"/>
    <lineage>
        <taxon>Eukaryota</taxon>
        <taxon>Metazoa</taxon>
        <taxon>Ecdysozoa</taxon>
        <taxon>Arthropoda</taxon>
        <taxon>Hexapoda</taxon>
        <taxon>Insecta</taxon>
        <taxon>Pterygota</taxon>
        <taxon>Neoptera</taxon>
        <taxon>Paraneoptera</taxon>
        <taxon>Thysanoptera</taxon>
        <taxon>Terebrantia</taxon>
        <taxon>Thripoidea</taxon>
        <taxon>Thripidae</taxon>
        <taxon>Thrips</taxon>
    </lineage>
</organism>
<dbReference type="InterPro" id="IPR001314">
    <property type="entry name" value="Peptidase_S1A"/>
</dbReference>
<dbReference type="SUPFAM" id="SSF50494">
    <property type="entry name" value="Trypsin-like serine proteases"/>
    <property type="match status" value="1"/>
</dbReference>
<dbReference type="PRINTS" id="PR00722">
    <property type="entry name" value="CHYMOTRYPSIN"/>
</dbReference>
<evidence type="ECO:0000256" key="6">
    <source>
        <dbReference type="ARBA" id="ARBA00022801"/>
    </source>
</evidence>
<keyword evidence="9" id="KW-0325">Glycoprotein</keyword>
<dbReference type="GO" id="GO:0005576">
    <property type="term" value="C:extracellular region"/>
    <property type="evidence" value="ECO:0007669"/>
    <property type="project" value="UniProtKB-SubCell"/>
</dbReference>
<keyword evidence="6 10" id="KW-0378">Hydrolase</keyword>
<evidence type="ECO:0000256" key="9">
    <source>
        <dbReference type="ARBA" id="ARBA00023180"/>
    </source>
</evidence>
<keyword evidence="12" id="KW-1185">Reference proteome</keyword>
<dbReference type="FunFam" id="2.40.10.10:FF:000054">
    <property type="entry name" value="Complement C1r subcomponent"/>
    <property type="match status" value="1"/>
</dbReference>
<dbReference type="PANTHER" id="PTHR24276">
    <property type="entry name" value="POLYSERASE-RELATED"/>
    <property type="match status" value="1"/>
</dbReference>
<reference evidence="13" key="1">
    <citation type="submission" date="2025-08" db="UniProtKB">
        <authorList>
            <consortium name="RefSeq"/>
        </authorList>
    </citation>
    <scope>IDENTIFICATION</scope>
    <source>
        <tissue evidence="13">Total insect</tissue>
    </source>
</reference>
<dbReference type="InterPro" id="IPR043504">
    <property type="entry name" value="Peptidase_S1_PA_chymotrypsin"/>
</dbReference>
<accession>A0A6P9A0W8</accession>
<comment type="subcellular location">
    <subcellularLocation>
        <location evidence="1">Secreted</location>
    </subcellularLocation>
</comment>
<dbReference type="PROSITE" id="PS00135">
    <property type="entry name" value="TRYPSIN_SER"/>
    <property type="match status" value="1"/>
</dbReference>
<evidence type="ECO:0000256" key="10">
    <source>
        <dbReference type="RuleBase" id="RU363034"/>
    </source>
</evidence>
<dbReference type="RefSeq" id="XP_034251338.1">
    <property type="nucleotide sequence ID" value="XM_034395447.1"/>
</dbReference>
<dbReference type="OrthoDB" id="10059102at2759"/>
<evidence type="ECO:0000256" key="3">
    <source>
        <dbReference type="ARBA" id="ARBA00022525"/>
    </source>
</evidence>
<dbReference type="AlphaFoldDB" id="A0A6P9A0W8"/>
<evidence type="ECO:0000256" key="4">
    <source>
        <dbReference type="ARBA" id="ARBA00022670"/>
    </source>
</evidence>
<dbReference type="PANTHER" id="PTHR24276:SF91">
    <property type="entry name" value="AT26814P-RELATED"/>
    <property type="match status" value="1"/>
</dbReference>
<dbReference type="PROSITE" id="PS50240">
    <property type="entry name" value="TRYPSIN_DOM"/>
    <property type="match status" value="1"/>
</dbReference>
<dbReference type="InterPro" id="IPR018114">
    <property type="entry name" value="TRYPSIN_HIS"/>
</dbReference>
<keyword evidence="7 10" id="KW-0720">Serine protease</keyword>
<evidence type="ECO:0000313" key="12">
    <source>
        <dbReference type="Proteomes" id="UP000515158"/>
    </source>
</evidence>
<dbReference type="InterPro" id="IPR009003">
    <property type="entry name" value="Peptidase_S1_PA"/>
</dbReference>
<protein>
    <submittedName>
        <fullName evidence="13">Hypodermin-B-like</fullName>
    </submittedName>
</protein>
<keyword evidence="5" id="KW-0732">Signal</keyword>
<evidence type="ECO:0000256" key="2">
    <source>
        <dbReference type="ARBA" id="ARBA00007664"/>
    </source>
</evidence>
<comment type="similarity">
    <text evidence="2">Belongs to the peptidase S1 family.</text>
</comment>
<name>A0A6P9A0W8_THRPL</name>
<proteinExistence type="inferred from homology"/>
<feature type="domain" description="Peptidase S1" evidence="11">
    <location>
        <begin position="24"/>
        <end position="262"/>
    </location>
</feature>
<dbReference type="InParanoid" id="A0A6P9A0W8"/>
<dbReference type="FunFam" id="2.40.10.10:FF:000068">
    <property type="entry name" value="transmembrane protease serine 2"/>
    <property type="match status" value="1"/>
</dbReference>
<gene>
    <name evidence="13" type="primary">LOC117651410</name>
</gene>
<evidence type="ECO:0000256" key="5">
    <source>
        <dbReference type="ARBA" id="ARBA00022729"/>
    </source>
</evidence>
<dbReference type="GO" id="GO:0006508">
    <property type="term" value="P:proteolysis"/>
    <property type="evidence" value="ECO:0007669"/>
    <property type="project" value="UniProtKB-KW"/>
</dbReference>
<dbReference type="SMART" id="SM00020">
    <property type="entry name" value="Tryp_SPc"/>
    <property type="match status" value="1"/>
</dbReference>
<evidence type="ECO:0000313" key="13">
    <source>
        <dbReference type="RefSeq" id="XP_034251338.1"/>
    </source>
</evidence>
<dbReference type="GO" id="GO:0004252">
    <property type="term" value="F:serine-type endopeptidase activity"/>
    <property type="evidence" value="ECO:0007669"/>
    <property type="project" value="InterPro"/>
</dbReference>
<dbReference type="PROSITE" id="PS00134">
    <property type="entry name" value="TRYPSIN_HIS"/>
    <property type="match status" value="1"/>
</dbReference>
<dbReference type="GeneID" id="117651410"/>
<keyword evidence="3" id="KW-0964">Secreted</keyword>
<dbReference type="Pfam" id="PF00089">
    <property type="entry name" value="Trypsin"/>
    <property type="match status" value="1"/>
</dbReference>
<dbReference type="Proteomes" id="UP000515158">
    <property type="component" value="Unplaced"/>
</dbReference>
<keyword evidence="4 10" id="KW-0645">Protease</keyword>
<evidence type="ECO:0000256" key="8">
    <source>
        <dbReference type="ARBA" id="ARBA00023157"/>
    </source>
</evidence>
<dbReference type="InterPro" id="IPR050430">
    <property type="entry name" value="Peptidase_S1"/>
</dbReference>